<dbReference type="Proteomes" id="UP000316292">
    <property type="component" value="Unassembled WGS sequence"/>
</dbReference>
<dbReference type="EMBL" id="VBOR01000029">
    <property type="protein sequence ID" value="TMQ50729.1"/>
    <property type="molecule type" value="Genomic_DNA"/>
</dbReference>
<evidence type="ECO:0000313" key="2">
    <source>
        <dbReference type="EMBL" id="TMQ50729.1"/>
    </source>
</evidence>
<evidence type="ECO:0000259" key="1">
    <source>
        <dbReference type="Pfam" id="PF02036"/>
    </source>
</evidence>
<accession>A0A538SH74</accession>
<evidence type="ECO:0000313" key="3">
    <source>
        <dbReference type="Proteomes" id="UP000316292"/>
    </source>
</evidence>
<reference evidence="2 3" key="1">
    <citation type="journal article" date="2019" name="Nat. Microbiol.">
        <title>Mediterranean grassland soil C-N compound turnover is dependent on rainfall and depth, and is mediated by genomically divergent microorganisms.</title>
        <authorList>
            <person name="Diamond S."/>
            <person name="Andeer P.F."/>
            <person name="Li Z."/>
            <person name="Crits-Christoph A."/>
            <person name="Burstein D."/>
            <person name="Anantharaman K."/>
            <person name="Lane K.R."/>
            <person name="Thomas B.C."/>
            <person name="Pan C."/>
            <person name="Northen T.R."/>
            <person name="Banfield J.F."/>
        </authorList>
    </citation>
    <scope>NUCLEOTIDE SEQUENCE [LARGE SCALE GENOMIC DNA]</scope>
    <source>
        <strain evidence="2">WS_1</strain>
    </source>
</reference>
<protein>
    <recommendedName>
        <fullName evidence="1">SCP2 domain-containing protein</fullName>
    </recommendedName>
</protein>
<dbReference type="InterPro" id="IPR036527">
    <property type="entry name" value="SCP2_sterol-bd_dom_sf"/>
</dbReference>
<organism evidence="2 3">
    <name type="scientific">Eiseniibacteriota bacterium</name>
    <dbReference type="NCBI Taxonomy" id="2212470"/>
    <lineage>
        <taxon>Bacteria</taxon>
        <taxon>Candidatus Eiseniibacteriota</taxon>
    </lineage>
</organism>
<dbReference type="SUPFAM" id="SSF55718">
    <property type="entry name" value="SCP-like"/>
    <property type="match status" value="1"/>
</dbReference>
<dbReference type="Pfam" id="PF02036">
    <property type="entry name" value="SCP2"/>
    <property type="match status" value="1"/>
</dbReference>
<name>A0A538SH74_UNCEI</name>
<dbReference type="InterPro" id="IPR003033">
    <property type="entry name" value="SCP2_sterol-bd_dom"/>
</dbReference>
<dbReference type="AlphaFoldDB" id="A0A538SH74"/>
<feature type="domain" description="SCP2" evidence="1">
    <location>
        <begin position="54"/>
        <end position="122"/>
    </location>
</feature>
<gene>
    <name evidence="2" type="ORF">E6K71_01780</name>
</gene>
<dbReference type="Gene3D" id="3.30.1050.10">
    <property type="entry name" value="SCP2 sterol-binding domain"/>
    <property type="match status" value="1"/>
</dbReference>
<comment type="caution">
    <text evidence="2">The sequence shown here is derived from an EMBL/GenBank/DDBJ whole genome shotgun (WGS) entry which is preliminary data.</text>
</comment>
<proteinExistence type="predicted"/>
<sequence>MPVLFGTSEWAHALEEGINASSEYRNAGQSWGTGFNGNILFAFEPGGAIARGSYLLLRLQEGRCLGAEFVPGPTHPDQGFALRAPFPLWLDILNGKTLAASAILTGKMRVEGNTITLLKYAGAHRSLVHCVATLDTRFPEA</sequence>